<dbReference type="PIRSF" id="PIRSF005653">
    <property type="entry name" value="RNA_pol_N/8_sub"/>
    <property type="match status" value="1"/>
</dbReference>
<dbReference type="InterPro" id="IPR000268">
    <property type="entry name" value="RPABC5/Rpb10"/>
</dbReference>
<evidence type="ECO:0000256" key="4">
    <source>
        <dbReference type="ARBA" id="ARBA00022833"/>
    </source>
</evidence>
<dbReference type="Proteomes" id="UP000790347">
    <property type="component" value="Unassembled WGS sequence"/>
</dbReference>
<dbReference type="GO" id="GO:0006351">
    <property type="term" value="P:DNA-templated transcription"/>
    <property type="evidence" value="ECO:0007669"/>
    <property type="project" value="InterPro"/>
</dbReference>
<sequence>MLFPVRCWTCGKVIGHLWNEYNERLQIAKVSNDNLENGLEPLFKELGLKRFCCHTMFLSHYETYEDAIKMGFPEDYNEYGDVQKR</sequence>
<dbReference type="GO" id="GO:0003677">
    <property type="term" value="F:DNA binding"/>
    <property type="evidence" value="ECO:0007669"/>
    <property type="project" value="InterPro"/>
</dbReference>
<keyword evidence="2" id="KW-0240">DNA-directed RNA polymerase</keyword>
<proteinExistence type="predicted"/>
<dbReference type="Gene3D" id="1.10.10.60">
    <property type="entry name" value="Homeodomain-like"/>
    <property type="match status" value="1"/>
</dbReference>
<keyword evidence="4" id="KW-0862">Zinc</keyword>
<gene>
    <name evidence="6" type="ORF">DERF_001284</name>
</gene>
<protein>
    <recommendedName>
        <fullName evidence="1">DNA-directed RNA polymerases I, II, and III subunit RPABC5</fullName>
    </recommendedName>
</protein>
<organism evidence="6 7">
    <name type="scientific">Dermatophagoides farinae</name>
    <name type="common">American house dust mite</name>
    <dbReference type="NCBI Taxonomy" id="6954"/>
    <lineage>
        <taxon>Eukaryota</taxon>
        <taxon>Metazoa</taxon>
        <taxon>Ecdysozoa</taxon>
        <taxon>Arthropoda</taxon>
        <taxon>Chelicerata</taxon>
        <taxon>Arachnida</taxon>
        <taxon>Acari</taxon>
        <taxon>Acariformes</taxon>
        <taxon>Sarcoptiformes</taxon>
        <taxon>Astigmata</taxon>
        <taxon>Psoroptidia</taxon>
        <taxon>Analgoidea</taxon>
        <taxon>Pyroglyphidae</taxon>
        <taxon>Dermatophagoidinae</taxon>
        <taxon>Dermatophagoides</taxon>
    </lineage>
</organism>
<evidence type="ECO:0000256" key="2">
    <source>
        <dbReference type="ARBA" id="ARBA00022478"/>
    </source>
</evidence>
<evidence type="ECO:0000313" key="6">
    <source>
        <dbReference type="EMBL" id="KAH9527254.1"/>
    </source>
</evidence>
<reference evidence="6" key="1">
    <citation type="submission" date="2013-05" db="EMBL/GenBank/DDBJ databases">
        <authorList>
            <person name="Yim A.K.Y."/>
            <person name="Chan T.F."/>
            <person name="Ji K.M."/>
            <person name="Liu X.Y."/>
            <person name="Zhou J.W."/>
            <person name="Li R.Q."/>
            <person name="Yang K.Y."/>
            <person name="Li J."/>
            <person name="Li M."/>
            <person name="Law P.T.W."/>
            <person name="Wu Y.L."/>
            <person name="Cai Z.L."/>
            <person name="Qin H."/>
            <person name="Bao Y."/>
            <person name="Leung R.K.K."/>
            <person name="Ng P.K.S."/>
            <person name="Zou J."/>
            <person name="Zhong X.J."/>
            <person name="Ran P.X."/>
            <person name="Zhong N.S."/>
            <person name="Liu Z.G."/>
            <person name="Tsui S.K.W."/>
        </authorList>
    </citation>
    <scope>NUCLEOTIDE SEQUENCE</scope>
    <source>
        <strain evidence="6">Derf</strain>
        <tissue evidence="6">Whole organism</tissue>
    </source>
</reference>
<dbReference type="GO" id="GO:0003899">
    <property type="term" value="F:DNA-directed RNA polymerase activity"/>
    <property type="evidence" value="ECO:0007669"/>
    <property type="project" value="InterPro"/>
</dbReference>
<dbReference type="Pfam" id="PF01194">
    <property type="entry name" value="RNA_pol_N"/>
    <property type="match status" value="1"/>
</dbReference>
<evidence type="ECO:0000256" key="3">
    <source>
        <dbReference type="ARBA" id="ARBA00022723"/>
    </source>
</evidence>
<dbReference type="AlphaFoldDB" id="A0A922I966"/>
<dbReference type="PANTHER" id="PTHR23431">
    <property type="entry name" value="DNA-DIRECTED RNA POLYMERASES I, II, AND III SUBUNIT RPABC5 FAMILY MEMBER"/>
    <property type="match status" value="1"/>
</dbReference>
<accession>A0A922I966</accession>
<name>A0A922I966_DERFA</name>
<keyword evidence="5" id="KW-0804">Transcription</keyword>
<keyword evidence="3" id="KW-0479">Metal-binding</keyword>
<evidence type="ECO:0000256" key="5">
    <source>
        <dbReference type="ARBA" id="ARBA00023163"/>
    </source>
</evidence>
<dbReference type="PANTHER" id="PTHR23431:SF3">
    <property type="entry name" value="DNA-DIRECTED RNA POLYMERASES I, II, AND III SUBUNIT RPABC5"/>
    <property type="match status" value="1"/>
</dbReference>
<comment type="caution">
    <text evidence="6">The sequence shown here is derived from an EMBL/GenBank/DDBJ whole genome shotgun (WGS) entry which is preliminary data.</text>
</comment>
<dbReference type="EMBL" id="ASGP02000001">
    <property type="protein sequence ID" value="KAH9527254.1"/>
    <property type="molecule type" value="Genomic_DNA"/>
</dbReference>
<dbReference type="GO" id="GO:0000428">
    <property type="term" value="C:DNA-directed RNA polymerase complex"/>
    <property type="evidence" value="ECO:0007669"/>
    <property type="project" value="UniProtKB-KW"/>
</dbReference>
<dbReference type="InterPro" id="IPR023580">
    <property type="entry name" value="RNA_pol_su_RPB10"/>
</dbReference>
<dbReference type="GO" id="GO:0008270">
    <property type="term" value="F:zinc ion binding"/>
    <property type="evidence" value="ECO:0007669"/>
    <property type="project" value="TreeGrafter"/>
</dbReference>
<evidence type="ECO:0000313" key="7">
    <source>
        <dbReference type="Proteomes" id="UP000790347"/>
    </source>
</evidence>
<reference evidence="6" key="2">
    <citation type="journal article" date="2022" name="Res Sq">
        <title>Comparative Genomics Reveals Insights into the Divergent Evolution of Astigmatic Mites and Household Pest Adaptations.</title>
        <authorList>
            <person name="Xiong Q."/>
            <person name="Wan A.T.-Y."/>
            <person name="Liu X.-Y."/>
            <person name="Fung C.S.-H."/>
            <person name="Xiao X."/>
            <person name="Malainual N."/>
            <person name="Hou J."/>
            <person name="Wang L."/>
            <person name="Wang M."/>
            <person name="Yang K."/>
            <person name="Cui Y."/>
            <person name="Leung E."/>
            <person name="Nong W."/>
            <person name="Shin S.-K."/>
            <person name="Au S."/>
            <person name="Jeong K.Y."/>
            <person name="Chew F.T."/>
            <person name="Hui J."/>
            <person name="Leung T.F."/>
            <person name="Tungtrongchitr A."/>
            <person name="Zhong N."/>
            <person name="Liu Z."/>
            <person name="Tsui S."/>
        </authorList>
    </citation>
    <scope>NUCLEOTIDE SEQUENCE</scope>
    <source>
        <strain evidence="6">Derf</strain>
        <tissue evidence="6">Whole organism</tissue>
    </source>
</reference>
<evidence type="ECO:0000256" key="1">
    <source>
        <dbReference type="ARBA" id="ARBA00020813"/>
    </source>
</evidence>
<keyword evidence="7" id="KW-1185">Reference proteome</keyword>
<dbReference type="SUPFAM" id="SSF46924">
    <property type="entry name" value="RNA polymerase subunit RPB10"/>
    <property type="match status" value="1"/>
</dbReference>